<reference evidence="2 3" key="1">
    <citation type="submission" date="2024-09" db="EMBL/GenBank/DDBJ databases">
        <title>Laminarin stimulates single cell rates of sulfate reduction while oxygen inhibits transcriptomic activity in coastal marine sediment.</title>
        <authorList>
            <person name="Lindsay M."/>
            <person name="Orcutt B."/>
            <person name="Emerson D."/>
            <person name="Stepanauskas R."/>
            <person name="D'Angelo T."/>
        </authorList>
    </citation>
    <scope>NUCLEOTIDE SEQUENCE [LARGE SCALE GENOMIC DNA]</scope>
    <source>
        <strain evidence="2">SAG AM-311-K15</strain>
    </source>
</reference>
<dbReference type="EMBL" id="JBHPBY010000226">
    <property type="protein sequence ID" value="MFC1851797.1"/>
    <property type="molecule type" value="Genomic_DNA"/>
</dbReference>
<comment type="similarity">
    <text evidence="1">Belongs to the FldB/FldC dehydratase alpha/beta subunit family.</text>
</comment>
<name>A0ABV6Z018_UNCC1</name>
<dbReference type="Proteomes" id="UP001594351">
    <property type="component" value="Unassembled WGS sequence"/>
</dbReference>
<dbReference type="Pfam" id="PF06050">
    <property type="entry name" value="HGD-D"/>
    <property type="match status" value="1"/>
</dbReference>
<dbReference type="PANTHER" id="PTHR30548">
    <property type="entry name" value="2-HYDROXYGLUTARYL-COA DEHYDRATASE, D-COMPONENT-RELATED"/>
    <property type="match status" value="1"/>
</dbReference>
<organism evidence="2 3">
    <name type="scientific">candidate division CSSED10-310 bacterium</name>
    <dbReference type="NCBI Taxonomy" id="2855610"/>
    <lineage>
        <taxon>Bacteria</taxon>
        <taxon>Bacteria division CSSED10-310</taxon>
    </lineage>
</organism>
<sequence>MRRKPLQKFEIYSHARRLMRINYLLSRFPRLLAFLRRYIGEPLLLNKETKFNSYIRGAFTITGGATPRPEDYRAMRFQLKPMIAYLDAIVRSEELGKPVVWAEWCFSHEILRAFPVLIYVPETPCVVANLKGSDYGALIMEEAEMEGIPVEYCSASKSTVSAYLLKQAPEPDLIITTSHPCDSTVSVYQILHYLTKAPMYIMDTPYWDDQESYAYYEKNLWGLVRFLEKHLQQKMDWDKLKRICENVNTTNYYLRELTEMARAIPTPTGFEPLIFAWLGRISSFGSPEGAEYAKMSYQNAKHRLERQQGYLRSEQIRLIWWDVPIAFNNIHPWLEKVFGAVTVADFIGWVSAPHIDTSCEETMIRDLAQAHLQVAMARQMRGPIELFTNELQRIIDEFSGDCFIFVRHNGCKHGWASLKLVKDICHKAGLPALFLSTDIFDKRNLSEDQIKKEISTFFRTHGLA</sequence>
<comment type="caution">
    <text evidence="2">The sequence shown here is derived from an EMBL/GenBank/DDBJ whole genome shotgun (WGS) entry which is preliminary data.</text>
</comment>
<evidence type="ECO:0000313" key="3">
    <source>
        <dbReference type="Proteomes" id="UP001594351"/>
    </source>
</evidence>
<dbReference type="Gene3D" id="3.40.50.11900">
    <property type="match status" value="1"/>
</dbReference>
<dbReference type="InterPro" id="IPR010327">
    <property type="entry name" value="FldB/FldC_alpha/beta"/>
</dbReference>
<dbReference type="PANTHER" id="PTHR30548:SF2">
    <property type="entry name" value="2-HYDROXYACYL-COA DEHYDRATASE,D-COMPONENT"/>
    <property type="match status" value="1"/>
</dbReference>
<proteinExistence type="inferred from homology"/>
<evidence type="ECO:0000256" key="1">
    <source>
        <dbReference type="ARBA" id="ARBA00005806"/>
    </source>
</evidence>
<gene>
    <name evidence="2" type="ORF">ACFL27_16520</name>
</gene>
<evidence type="ECO:0000313" key="2">
    <source>
        <dbReference type="EMBL" id="MFC1851797.1"/>
    </source>
</evidence>
<protein>
    <submittedName>
        <fullName evidence="2">2-hydroxyacyl-CoA dehydratase subunit D</fullName>
    </submittedName>
</protein>
<accession>A0ABV6Z018</accession>
<keyword evidence="3" id="KW-1185">Reference proteome</keyword>
<dbReference type="Gene3D" id="3.40.50.11890">
    <property type="match status" value="1"/>
</dbReference>